<keyword evidence="6" id="KW-0560">Oxidoreductase</keyword>
<dbReference type="GO" id="GO:0016020">
    <property type="term" value="C:membrane"/>
    <property type="evidence" value="ECO:0007669"/>
    <property type="project" value="UniProtKB-SubCell"/>
</dbReference>
<dbReference type="RefSeq" id="WP_184666466.1">
    <property type="nucleotide sequence ID" value="NZ_BAABAI010000034.1"/>
</dbReference>
<dbReference type="PANTHER" id="PTHR34573">
    <property type="entry name" value="VKC DOMAIN-CONTAINING PROTEIN"/>
    <property type="match status" value="1"/>
</dbReference>
<feature type="transmembrane region" description="Helical" evidence="10">
    <location>
        <begin position="115"/>
        <end position="141"/>
    </location>
</feature>
<evidence type="ECO:0000256" key="8">
    <source>
        <dbReference type="ARBA" id="ARBA00023157"/>
    </source>
</evidence>
<dbReference type="InterPro" id="IPR038354">
    <property type="entry name" value="VKOR_sf"/>
</dbReference>
<evidence type="ECO:0000256" key="1">
    <source>
        <dbReference type="ARBA" id="ARBA00004141"/>
    </source>
</evidence>
<dbReference type="AlphaFoldDB" id="A0A7W7T0F4"/>
<evidence type="ECO:0000256" key="3">
    <source>
        <dbReference type="ARBA" id="ARBA00022692"/>
    </source>
</evidence>
<evidence type="ECO:0000259" key="11">
    <source>
        <dbReference type="SMART" id="SM00756"/>
    </source>
</evidence>
<dbReference type="CDD" id="cd12918">
    <property type="entry name" value="VKOR_arc"/>
    <property type="match status" value="1"/>
</dbReference>
<evidence type="ECO:0000313" key="13">
    <source>
        <dbReference type="Proteomes" id="UP000542674"/>
    </source>
</evidence>
<keyword evidence="4" id="KW-0874">Quinone</keyword>
<protein>
    <submittedName>
        <fullName evidence="12">Putative membrane protein</fullName>
    </submittedName>
</protein>
<evidence type="ECO:0000313" key="12">
    <source>
        <dbReference type="EMBL" id="MBB4963717.1"/>
    </source>
</evidence>
<feature type="transmembrane region" description="Helical" evidence="10">
    <location>
        <begin position="60"/>
        <end position="84"/>
    </location>
</feature>
<feature type="transmembrane region" description="Helical" evidence="10">
    <location>
        <begin position="12"/>
        <end position="30"/>
    </location>
</feature>
<comment type="caution">
    <text evidence="12">The sequence shown here is derived from an EMBL/GenBank/DDBJ whole genome shotgun (WGS) entry which is preliminary data.</text>
</comment>
<comment type="similarity">
    <text evidence="2">Belongs to the VKOR family.</text>
</comment>
<dbReference type="PANTHER" id="PTHR34573:SF1">
    <property type="entry name" value="VITAMIN K EPOXIDE REDUCTASE DOMAIN-CONTAINING PROTEIN"/>
    <property type="match status" value="1"/>
</dbReference>
<dbReference type="SMART" id="SM00756">
    <property type="entry name" value="VKc"/>
    <property type="match status" value="1"/>
</dbReference>
<evidence type="ECO:0000256" key="9">
    <source>
        <dbReference type="ARBA" id="ARBA00023284"/>
    </source>
</evidence>
<keyword evidence="9" id="KW-0676">Redox-active center</keyword>
<name>A0A7W7T0F4_9PSEU</name>
<gene>
    <name evidence="12" type="ORF">F4559_001076</name>
</gene>
<evidence type="ECO:0000256" key="7">
    <source>
        <dbReference type="ARBA" id="ARBA00023136"/>
    </source>
</evidence>
<proteinExistence type="inferred from homology"/>
<reference evidence="12 13" key="1">
    <citation type="submission" date="2020-08" db="EMBL/GenBank/DDBJ databases">
        <title>Sequencing the genomes of 1000 actinobacteria strains.</title>
        <authorList>
            <person name="Klenk H.-P."/>
        </authorList>
    </citation>
    <scope>NUCLEOTIDE SEQUENCE [LARGE SCALE GENOMIC DNA]</scope>
    <source>
        <strain evidence="12 13">DSM 45084</strain>
    </source>
</reference>
<keyword evidence="7 10" id="KW-0472">Membrane</keyword>
<evidence type="ECO:0000256" key="10">
    <source>
        <dbReference type="SAM" id="Phobius"/>
    </source>
</evidence>
<dbReference type="InterPro" id="IPR023380">
    <property type="entry name" value="DsbB-like_sf"/>
</dbReference>
<dbReference type="Pfam" id="PF07884">
    <property type="entry name" value="VKOR"/>
    <property type="match status" value="1"/>
</dbReference>
<keyword evidence="8" id="KW-1015">Disulfide bond</keyword>
<dbReference type="GO" id="GO:0016491">
    <property type="term" value="F:oxidoreductase activity"/>
    <property type="evidence" value="ECO:0007669"/>
    <property type="project" value="UniProtKB-KW"/>
</dbReference>
<sequence>MSSNTRTTPLPLISLVLAIAGLAVSAYLTYTHFDPDVLLCSEGAVIDCGTVTTSEQSEFLGIPVAVLGLAFFVGITVLCLPAAWRDRRLHWARLGAAGVGVLFVVYLVAAEFVLIGKICLWCTAVHVITLALAGVLVAGALREDRPVTGATRRE</sequence>
<dbReference type="Proteomes" id="UP000542674">
    <property type="component" value="Unassembled WGS sequence"/>
</dbReference>
<feature type="transmembrane region" description="Helical" evidence="10">
    <location>
        <begin position="91"/>
        <end position="109"/>
    </location>
</feature>
<evidence type="ECO:0000256" key="6">
    <source>
        <dbReference type="ARBA" id="ARBA00023002"/>
    </source>
</evidence>
<dbReference type="SUPFAM" id="SSF158442">
    <property type="entry name" value="DsbB-like"/>
    <property type="match status" value="1"/>
</dbReference>
<keyword evidence="5 10" id="KW-1133">Transmembrane helix</keyword>
<evidence type="ECO:0000256" key="5">
    <source>
        <dbReference type="ARBA" id="ARBA00022989"/>
    </source>
</evidence>
<dbReference type="Gene3D" id="1.20.1440.130">
    <property type="entry name" value="VKOR domain"/>
    <property type="match status" value="1"/>
</dbReference>
<accession>A0A7W7T0F4</accession>
<comment type="subcellular location">
    <subcellularLocation>
        <location evidence="1">Membrane</location>
        <topology evidence="1">Multi-pass membrane protein</topology>
    </subcellularLocation>
</comment>
<dbReference type="GO" id="GO:0048038">
    <property type="term" value="F:quinone binding"/>
    <property type="evidence" value="ECO:0007669"/>
    <property type="project" value="UniProtKB-KW"/>
</dbReference>
<dbReference type="EMBL" id="JACHJS010000001">
    <property type="protein sequence ID" value="MBB4963717.1"/>
    <property type="molecule type" value="Genomic_DNA"/>
</dbReference>
<dbReference type="InterPro" id="IPR012932">
    <property type="entry name" value="VKOR"/>
</dbReference>
<keyword evidence="13" id="KW-1185">Reference proteome</keyword>
<evidence type="ECO:0000256" key="4">
    <source>
        <dbReference type="ARBA" id="ARBA00022719"/>
    </source>
</evidence>
<feature type="domain" description="Vitamin K epoxide reductase" evidence="11">
    <location>
        <begin position="7"/>
        <end position="140"/>
    </location>
</feature>
<organism evidence="12 13">
    <name type="scientific">Saccharothrix violaceirubra</name>
    <dbReference type="NCBI Taxonomy" id="413306"/>
    <lineage>
        <taxon>Bacteria</taxon>
        <taxon>Bacillati</taxon>
        <taxon>Actinomycetota</taxon>
        <taxon>Actinomycetes</taxon>
        <taxon>Pseudonocardiales</taxon>
        <taxon>Pseudonocardiaceae</taxon>
        <taxon>Saccharothrix</taxon>
    </lineage>
</organism>
<evidence type="ECO:0000256" key="2">
    <source>
        <dbReference type="ARBA" id="ARBA00006214"/>
    </source>
</evidence>
<keyword evidence="3 10" id="KW-0812">Transmembrane</keyword>